<proteinExistence type="predicted"/>
<dbReference type="EMBL" id="JAKZMM010000021">
    <property type="protein sequence ID" value="MCJ2380835.1"/>
    <property type="molecule type" value="Genomic_DNA"/>
</dbReference>
<accession>A0ABT0C1G7</accession>
<evidence type="ECO:0000313" key="3">
    <source>
        <dbReference type="Proteomes" id="UP001165444"/>
    </source>
</evidence>
<evidence type="ECO:0000256" key="1">
    <source>
        <dbReference type="SAM" id="MobiDB-lite"/>
    </source>
</evidence>
<dbReference type="RefSeq" id="WP_243325084.1">
    <property type="nucleotide sequence ID" value="NZ_JAKZMM010000021.1"/>
</dbReference>
<protein>
    <submittedName>
        <fullName evidence="2">HNH endonuclease</fullName>
    </submittedName>
</protein>
<name>A0ABT0C1G7_9BACT</name>
<keyword evidence="2" id="KW-0378">Hydrolase</keyword>
<keyword evidence="3" id="KW-1185">Reference proteome</keyword>
<feature type="region of interest" description="Disordered" evidence="1">
    <location>
        <begin position="1"/>
        <end position="20"/>
    </location>
</feature>
<keyword evidence="2" id="KW-0540">Nuclease</keyword>
<comment type="caution">
    <text evidence="2">The sequence shown here is derived from an EMBL/GenBank/DDBJ whole genome shotgun (WGS) entry which is preliminary data.</text>
</comment>
<reference evidence="2 3" key="1">
    <citation type="submission" date="2022-03" db="EMBL/GenBank/DDBJ databases">
        <title>Parabacteroides sp. nov. isolated from swine feces.</title>
        <authorList>
            <person name="Bak J.E."/>
        </authorList>
    </citation>
    <scope>NUCLEOTIDE SEQUENCE [LARGE SCALE GENOMIC DNA]</scope>
    <source>
        <strain evidence="2 3">AGMB00274</strain>
    </source>
</reference>
<dbReference type="Pfam" id="PF12639">
    <property type="entry name" value="Colicin-DNase"/>
    <property type="match status" value="1"/>
</dbReference>
<dbReference type="Proteomes" id="UP001165444">
    <property type="component" value="Unassembled WGS sequence"/>
</dbReference>
<keyword evidence="2" id="KW-0255">Endonuclease</keyword>
<dbReference type="GO" id="GO:0004519">
    <property type="term" value="F:endonuclease activity"/>
    <property type="evidence" value="ECO:0007669"/>
    <property type="project" value="UniProtKB-KW"/>
</dbReference>
<sequence>MKSSNCNIEKGNASNEGLGRSSLTQPEISYLKELDMKSLEWERLNLENKIAISRDIDNRVGEISESTGIAKTLLYQEYFPDIRTIRIQQHSWDGKSVNDVTYSMQTFVSSTGEMFRGVFPEFPAKREIILPDYCMSDEFWSEYGNRSDRIQMKYATVGLKEELMKDPPLKDTLNLSDRQFADIMAEKDKIEGLTWHHDINFGRMKLIDEKVHSFKEHQHSGGMATWNDRWIQSHLIDVSKLENVKDYMETNRYVCGKFAMPELKYVGEILPLGNTDLLIARIDELNGRKPPKAIDSDRAVAELLEPIKDKIDPLYLEAPSDNAQVEAISDVMLRVEGLEYDKWKALSFDKRMGVLQQLENEVAKIAHRPSCVVVSQSLGFYKLLRNT</sequence>
<organism evidence="2 3">
    <name type="scientific">Parabacteroides faecalis</name>
    <dbReference type="NCBI Taxonomy" id="2924040"/>
    <lineage>
        <taxon>Bacteria</taxon>
        <taxon>Pseudomonadati</taxon>
        <taxon>Bacteroidota</taxon>
        <taxon>Bacteroidia</taxon>
        <taxon>Bacteroidales</taxon>
        <taxon>Tannerellaceae</taxon>
        <taxon>Parabacteroides</taxon>
    </lineage>
</organism>
<gene>
    <name evidence="2" type="ORF">MUN53_09455</name>
</gene>
<evidence type="ECO:0000313" key="2">
    <source>
        <dbReference type="EMBL" id="MCJ2380835.1"/>
    </source>
</evidence>